<dbReference type="Proteomes" id="UP000276379">
    <property type="component" value="Unassembled WGS sequence"/>
</dbReference>
<protein>
    <submittedName>
        <fullName evidence="3">Short chain dehydrogenase</fullName>
    </submittedName>
</protein>
<dbReference type="PRINTS" id="PR00081">
    <property type="entry name" value="GDHRDH"/>
</dbReference>
<gene>
    <name evidence="3" type="ORF">CQW44_20465</name>
</gene>
<dbReference type="InterPro" id="IPR051122">
    <property type="entry name" value="SDR_DHRS6-like"/>
</dbReference>
<sequence length="239" mass="24790">MGLRGQRVVVLGGTSGIGFAVAEGAVREGAEVVVASRRRESVDAALKRLSEGARGEVLDTTDEAAVRGFFEGLGAFDHLVYTAGETLLLESVADTELDRAQRFLDTRLWGAYRAVKHGAGSIREGGSIVLTTGTAGYRPLPGSSVVSALCGAMESLTRALALELAPLRVNAVAPGVVRTELWRELPEAEREGLYGAAAGSLPVGRVGEPADVAEAYLYLMRGGYSTGSVVVVDGGGTLA</sequence>
<evidence type="ECO:0000256" key="2">
    <source>
        <dbReference type="ARBA" id="ARBA00023002"/>
    </source>
</evidence>
<dbReference type="EMBL" id="PDES01000009">
    <property type="protein sequence ID" value="RRQ84469.1"/>
    <property type="molecule type" value="Genomic_DNA"/>
</dbReference>
<evidence type="ECO:0000313" key="4">
    <source>
        <dbReference type="Proteomes" id="UP000276379"/>
    </source>
</evidence>
<accession>A0A3R8RJ78</accession>
<evidence type="ECO:0000313" key="3">
    <source>
        <dbReference type="EMBL" id="RRQ84469.1"/>
    </source>
</evidence>
<proteinExistence type="inferred from homology"/>
<dbReference type="Gene3D" id="3.40.50.720">
    <property type="entry name" value="NAD(P)-binding Rossmann-like Domain"/>
    <property type="match status" value="1"/>
</dbReference>
<dbReference type="PANTHER" id="PTHR43477:SF1">
    <property type="entry name" value="DIHYDROANTICAPSIN 7-DEHYDROGENASE"/>
    <property type="match status" value="1"/>
</dbReference>
<dbReference type="SUPFAM" id="SSF51735">
    <property type="entry name" value="NAD(P)-binding Rossmann-fold domains"/>
    <property type="match status" value="1"/>
</dbReference>
<reference evidence="3 4" key="1">
    <citation type="submission" date="2017-10" db="EMBL/GenBank/DDBJ databases">
        <title>Draft genome of actinobacteria isolated from guarana (Paullinia cupana (Mart.) Ducke.</title>
        <authorList>
            <person name="Siqueira K.A."/>
            <person name="Liotti R.G."/>
            <person name="Mendes T.A."/>
            <person name="Soares M.A."/>
        </authorList>
    </citation>
    <scope>NUCLEOTIDE SEQUENCE [LARGE SCALE GENOMIC DNA]</scope>
    <source>
        <strain evidence="3 4">199</strain>
    </source>
</reference>
<dbReference type="InterPro" id="IPR002347">
    <property type="entry name" value="SDR_fam"/>
</dbReference>
<dbReference type="Pfam" id="PF13561">
    <property type="entry name" value="adh_short_C2"/>
    <property type="match status" value="1"/>
</dbReference>
<evidence type="ECO:0000256" key="1">
    <source>
        <dbReference type="ARBA" id="ARBA00006484"/>
    </source>
</evidence>
<dbReference type="RefSeq" id="WP_125210349.1">
    <property type="nucleotide sequence ID" value="NZ_PDER01000012.1"/>
</dbReference>
<name>A0A3R8RJ78_9ACTN</name>
<organism evidence="3 4">
    <name type="scientific">Streptomyces griseofuscus</name>
    <dbReference type="NCBI Taxonomy" id="146922"/>
    <lineage>
        <taxon>Bacteria</taxon>
        <taxon>Bacillati</taxon>
        <taxon>Actinomycetota</taxon>
        <taxon>Actinomycetes</taxon>
        <taxon>Kitasatosporales</taxon>
        <taxon>Streptomycetaceae</taxon>
        <taxon>Streptomyces</taxon>
    </lineage>
</organism>
<dbReference type="NCBIfam" id="NF005449">
    <property type="entry name" value="PRK07041.1"/>
    <property type="match status" value="1"/>
</dbReference>
<dbReference type="AlphaFoldDB" id="A0A3R8RJ78"/>
<dbReference type="PANTHER" id="PTHR43477">
    <property type="entry name" value="DIHYDROANTICAPSIN 7-DEHYDROGENASE"/>
    <property type="match status" value="1"/>
</dbReference>
<dbReference type="InterPro" id="IPR036291">
    <property type="entry name" value="NAD(P)-bd_dom_sf"/>
</dbReference>
<keyword evidence="4" id="KW-1185">Reference proteome</keyword>
<comment type="similarity">
    <text evidence="1">Belongs to the short-chain dehydrogenases/reductases (SDR) family.</text>
</comment>
<dbReference type="GO" id="GO:0016491">
    <property type="term" value="F:oxidoreductase activity"/>
    <property type="evidence" value="ECO:0007669"/>
    <property type="project" value="UniProtKB-KW"/>
</dbReference>
<keyword evidence="2" id="KW-0560">Oxidoreductase</keyword>
<comment type="caution">
    <text evidence="3">The sequence shown here is derived from an EMBL/GenBank/DDBJ whole genome shotgun (WGS) entry which is preliminary data.</text>
</comment>